<dbReference type="SUPFAM" id="SSF50182">
    <property type="entry name" value="Sm-like ribonucleoproteins"/>
    <property type="match status" value="1"/>
</dbReference>
<dbReference type="GO" id="GO:0005886">
    <property type="term" value="C:plasma membrane"/>
    <property type="evidence" value="ECO:0007669"/>
    <property type="project" value="TreeGrafter"/>
</dbReference>
<feature type="domain" description="EF-hand" evidence="8">
    <location>
        <begin position="286"/>
        <end position="321"/>
    </location>
</feature>
<dbReference type="Gene3D" id="2.30.30.60">
    <property type="match status" value="1"/>
</dbReference>
<dbReference type="AlphaFoldDB" id="A0A0R0M7P6"/>
<evidence type="ECO:0000313" key="9">
    <source>
        <dbReference type="EMBL" id="KRH94379.1"/>
    </source>
</evidence>
<keyword evidence="4" id="KW-0106">Calcium</keyword>
<evidence type="ECO:0000256" key="3">
    <source>
        <dbReference type="ARBA" id="ARBA00022692"/>
    </source>
</evidence>
<dbReference type="PANTHER" id="PTHR31618:SF1">
    <property type="entry name" value="EF-HAND DOMAIN-CONTAINING PROTEIN"/>
    <property type="match status" value="1"/>
</dbReference>
<organism evidence="9 10">
    <name type="scientific">Pseudoloma neurophilia</name>
    <dbReference type="NCBI Taxonomy" id="146866"/>
    <lineage>
        <taxon>Eukaryota</taxon>
        <taxon>Fungi</taxon>
        <taxon>Fungi incertae sedis</taxon>
        <taxon>Microsporidia</taxon>
        <taxon>Pseudoloma</taxon>
    </lineage>
</organism>
<evidence type="ECO:0000256" key="5">
    <source>
        <dbReference type="ARBA" id="ARBA00022989"/>
    </source>
</evidence>
<dbReference type="GO" id="GO:0006820">
    <property type="term" value="P:monoatomic anion transport"/>
    <property type="evidence" value="ECO:0007669"/>
    <property type="project" value="TreeGrafter"/>
</dbReference>
<dbReference type="GO" id="GO:0008381">
    <property type="term" value="F:mechanosensitive monoatomic ion channel activity"/>
    <property type="evidence" value="ECO:0007669"/>
    <property type="project" value="TreeGrafter"/>
</dbReference>
<dbReference type="Gene3D" id="1.10.238.10">
    <property type="entry name" value="EF-hand"/>
    <property type="match status" value="1"/>
</dbReference>
<feature type="transmembrane region" description="Helical" evidence="7">
    <location>
        <begin position="367"/>
        <end position="390"/>
    </location>
</feature>
<evidence type="ECO:0000256" key="2">
    <source>
        <dbReference type="ARBA" id="ARBA00008017"/>
    </source>
</evidence>
<protein>
    <submittedName>
        <fullName evidence="9">Small Conductance Mechanosensitive Ion Channel (MscS) Family</fullName>
    </submittedName>
</protein>
<dbReference type="Proteomes" id="UP000051530">
    <property type="component" value="Unassembled WGS sequence"/>
</dbReference>
<keyword evidence="6 7" id="KW-0472">Membrane</keyword>
<dbReference type="PROSITE" id="PS00018">
    <property type="entry name" value="EF_HAND_1"/>
    <property type="match status" value="1"/>
</dbReference>
<dbReference type="PROSITE" id="PS50222">
    <property type="entry name" value="EF_HAND_2"/>
    <property type="match status" value="1"/>
</dbReference>
<dbReference type="InterPro" id="IPR010920">
    <property type="entry name" value="LSM_dom_sf"/>
</dbReference>
<dbReference type="InterPro" id="IPR011992">
    <property type="entry name" value="EF-hand-dom_pair"/>
</dbReference>
<name>A0A0R0M7P6_9MICR</name>
<dbReference type="Pfam" id="PF00924">
    <property type="entry name" value="MS_channel_2nd"/>
    <property type="match status" value="1"/>
</dbReference>
<keyword evidence="5 7" id="KW-1133">Transmembrane helix</keyword>
<dbReference type="GO" id="GO:0005509">
    <property type="term" value="F:calcium ion binding"/>
    <property type="evidence" value="ECO:0007669"/>
    <property type="project" value="InterPro"/>
</dbReference>
<feature type="transmembrane region" description="Helical" evidence="7">
    <location>
        <begin position="338"/>
        <end position="361"/>
    </location>
</feature>
<feature type="transmembrane region" description="Helical" evidence="7">
    <location>
        <begin position="38"/>
        <end position="56"/>
    </location>
</feature>
<evidence type="ECO:0000313" key="10">
    <source>
        <dbReference type="Proteomes" id="UP000051530"/>
    </source>
</evidence>
<dbReference type="EMBL" id="LGUB01000085">
    <property type="protein sequence ID" value="KRH94379.1"/>
    <property type="molecule type" value="Genomic_DNA"/>
</dbReference>
<dbReference type="InterPro" id="IPR006685">
    <property type="entry name" value="MscS_channel_2nd"/>
</dbReference>
<dbReference type="InterPro" id="IPR018247">
    <property type="entry name" value="EF_Hand_1_Ca_BS"/>
</dbReference>
<sequence length="548" mass="63304">MEEFNWYEDAAEVDTEEFEPVTKEYSQFDQFFKVLNRIFKYVFTATVIIYIYRYIFHDKSFKLFNVNINDILFAVIIFCGSYNFIFILLYAVLGIISKCGFKIFEKRFQMVTKWAAMTIWFITMYYLLKNKEEMFQSFYENMNRFIFSGIVTGGMFTTLSLAIEMFYESFVANSLSSKVQEVDKREKIISAMKNYRYEISDSSIDETEGCNCTQIFFGASSDNNSDLNVSHINLNSRDGQNIIGALYFKPPELQSLHDAKTLAKDVFSKATENEEMNFSEFSEIFPNTQIAIQAFSYFDVNNDQTISKKEFKDALIGFYVARVNLEKGFEIAKGFVQIVSNIAMIAVFLILFLSYLVIFGIPLKDLLALALSSALVLNFAMSGLATDMYFNVMVLLSHPFDIGDDIIVDNENYTVFKIGLSSTSLLAKNGGKVKMMNRDLWSKTIINMTRAPEKVLFFTFKLSPDIDPDLFRKLKSCLHKYLKTRTFDFYETFSLEASSEQATDINVLDCALVLKCRSYKTKAKKFGLRAEINKYLMELFEELQIKTI</sequence>
<dbReference type="OrthoDB" id="544685at2759"/>
<accession>A0A0R0M7P6</accession>
<evidence type="ECO:0000256" key="6">
    <source>
        <dbReference type="ARBA" id="ARBA00023136"/>
    </source>
</evidence>
<evidence type="ECO:0000256" key="1">
    <source>
        <dbReference type="ARBA" id="ARBA00004141"/>
    </source>
</evidence>
<dbReference type="InterPro" id="IPR002048">
    <property type="entry name" value="EF_hand_dom"/>
</dbReference>
<dbReference type="InterPro" id="IPR023408">
    <property type="entry name" value="MscS_beta-dom_sf"/>
</dbReference>
<dbReference type="PANTHER" id="PTHR31618">
    <property type="entry name" value="MECHANOSENSITIVE ION CHANNEL PROTEIN 5"/>
    <property type="match status" value="1"/>
</dbReference>
<evidence type="ECO:0000259" key="8">
    <source>
        <dbReference type="PROSITE" id="PS50222"/>
    </source>
</evidence>
<dbReference type="InterPro" id="IPR016688">
    <property type="entry name" value="MscS-like_plants/fungi"/>
</dbReference>
<evidence type="ECO:0000256" key="4">
    <source>
        <dbReference type="ARBA" id="ARBA00022837"/>
    </source>
</evidence>
<dbReference type="VEuPathDB" id="MicrosporidiaDB:M153_2800008665"/>
<comment type="similarity">
    <text evidence="2">Belongs to the MscS (TC 1.A.23) family.</text>
</comment>
<proteinExistence type="inferred from homology"/>
<feature type="transmembrane region" description="Helical" evidence="7">
    <location>
        <begin position="71"/>
        <end position="96"/>
    </location>
</feature>
<reference evidence="9 10" key="1">
    <citation type="submission" date="2015-07" db="EMBL/GenBank/DDBJ databases">
        <title>The genome of Pseudoloma neurophilia, a relevant intracellular parasite of the zebrafish.</title>
        <authorList>
            <person name="Ndikumana S."/>
            <person name="Pelin A."/>
            <person name="Sanders J."/>
            <person name="Corradi N."/>
        </authorList>
    </citation>
    <scope>NUCLEOTIDE SEQUENCE [LARGE SCALE GENOMIC DNA]</scope>
    <source>
        <strain evidence="9 10">MK1</strain>
    </source>
</reference>
<comment type="subcellular location">
    <subcellularLocation>
        <location evidence="1">Membrane</location>
        <topology evidence="1">Multi-pass membrane protein</topology>
    </subcellularLocation>
</comment>
<keyword evidence="3 7" id="KW-0812">Transmembrane</keyword>
<comment type="caution">
    <text evidence="9">The sequence shown here is derived from an EMBL/GenBank/DDBJ whole genome shotgun (WGS) entry which is preliminary data.</text>
</comment>
<gene>
    <name evidence="9" type="ORF">M153_2800008665</name>
</gene>
<dbReference type="SUPFAM" id="SSF47473">
    <property type="entry name" value="EF-hand"/>
    <property type="match status" value="1"/>
</dbReference>
<keyword evidence="10" id="KW-1185">Reference proteome</keyword>
<feature type="transmembrane region" description="Helical" evidence="7">
    <location>
        <begin position="146"/>
        <end position="167"/>
    </location>
</feature>
<evidence type="ECO:0000256" key="7">
    <source>
        <dbReference type="SAM" id="Phobius"/>
    </source>
</evidence>